<dbReference type="EMBL" id="CP022203">
    <property type="protein sequence ID" value="ATB50325.1"/>
    <property type="molecule type" value="Genomic_DNA"/>
</dbReference>
<dbReference type="InterPro" id="IPR002818">
    <property type="entry name" value="DJ-1/PfpI"/>
</dbReference>
<dbReference type="GO" id="GO:0005737">
    <property type="term" value="C:cytoplasm"/>
    <property type="evidence" value="ECO:0007669"/>
    <property type="project" value="TreeGrafter"/>
</dbReference>
<sequence>MGATPSIRTPAFRAGSPLTRRLAQLALACLAGALGCATAPTHQVIFPSAERPSAEAHPPGSVLMVLSAASEQQLADGSTRQTGVFLNEFYEPYRALIDAGYDVVVATPQGRAPAFDPEGMDPSYWKEHPEALAEAQALVTQLPQLRTPLNLSEVRARADDFQALLIPGGQGVMVDLLDDADLHGLLIHFGASDRPVGLVCHAPALLTRMPAQQNPFAGRSVTSVSGFEEWYIETFVMDARAKVRGIGDQLDDAGYRHETALPGRSHAMRDCNLVTSQNPFSGADFNAHFLAALSDWRNAGRCAADTDEPPRASR</sequence>
<comment type="similarity">
    <text evidence="3">Belongs to the peptidase C56 family. HSP31-like subfamily.</text>
</comment>
<dbReference type="Proteomes" id="UP000217343">
    <property type="component" value="Chromosome"/>
</dbReference>
<feature type="domain" description="DJ-1/PfpI" evidence="4">
    <location>
        <begin position="88"/>
        <end position="291"/>
    </location>
</feature>
<dbReference type="PANTHER" id="PTHR48094:SF11">
    <property type="entry name" value="GLUTATHIONE-INDEPENDENT GLYOXALASE HSP31-RELATED"/>
    <property type="match status" value="1"/>
</dbReference>
<proteinExistence type="inferred from homology"/>
<keyword evidence="6" id="KW-1185">Reference proteome</keyword>
<dbReference type="AlphaFoldDB" id="A0A250K2P1"/>
<dbReference type="GO" id="GO:0019172">
    <property type="term" value="F:glyoxalase III activity"/>
    <property type="evidence" value="ECO:0007669"/>
    <property type="project" value="TreeGrafter"/>
</dbReference>
<name>A0A250K2P1_9BACT</name>
<dbReference type="CDD" id="cd03141">
    <property type="entry name" value="GATase1_Hsp31_like"/>
    <property type="match status" value="1"/>
</dbReference>
<evidence type="ECO:0000256" key="1">
    <source>
        <dbReference type="ARBA" id="ARBA00023016"/>
    </source>
</evidence>
<evidence type="ECO:0000256" key="2">
    <source>
        <dbReference type="ARBA" id="ARBA00023239"/>
    </source>
</evidence>
<keyword evidence="2" id="KW-0456">Lyase</keyword>
<protein>
    <recommendedName>
        <fullName evidence="4">DJ-1/PfpI domain-containing protein</fullName>
    </recommendedName>
</protein>
<accession>A0A250K2P1</accession>
<dbReference type="GO" id="GO:0019243">
    <property type="term" value="P:methylglyoxal catabolic process to D-lactate via S-lactoyl-glutathione"/>
    <property type="evidence" value="ECO:0007669"/>
    <property type="project" value="TreeGrafter"/>
</dbReference>
<dbReference type="Pfam" id="PF01965">
    <property type="entry name" value="DJ-1_PfpI"/>
    <property type="match status" value="1"/>
</dbReference>
<evidence type="ECO:0000313" key="6">
    <source>
        <dbReference type="Proteomes" id="UP000217343"/>
    </source>
</evidence>
<keyword evidence="1" id="KW-0346">Stress response</keyword>
<evidence type="ECO:0000259" key="4">
    <source>
        <dbReference type="Pfam" id="PF01965"/>
    </source>
</evidence>
<organism evidence="5 6">
    <name type="scientific">Corallococcus macrosporus DSM 14697</name>
    <dbReference type="NCBI Taxonomy" id="1189310"/>
    <lineage>
        <taxon>Bacteria</taxon>
        <taxon>Pseudomonadati</taxon>
        <taxon>Myxococcota</taxon>
        <taxon>Myxococcia</taxon>
        <taxon>Myxococcales</taxon>
        <taxon>Cystobacterineae</taxon>
        <taxon>Myxococcaceae</taxon>
        <taxon>Corallococcus</taxon>
    </lineage>
</organism>
<gene>
    <name evidence="5" type="ORF">MYMAC_005980</name>
</gene>
<reference evidence="5 6" key="1">
    <citation type="submission" date="2017-06" db="EMBL/GenBank/DDBJ databases">
        <title>Sequencing and comparative analysis of myxobacterial genomes.</title>
        <authorList>
            <person name="Rupp O."/>
            <person name="Goesmann A."/>
            <person name="Sogaard-Andersen L."/>
        </authorList>
    </citation>
    <scope>NUCLEOTIDE SEQUENCE [LARGE SCALE GENOMIC DNA]</scope>
    <source>
        <strain evidence="5 6">DSM 14697</strain>
    </source>
</reference>
<dbReference type="InterPro" id="IPR029062">
    <property type="entry name" value="Class_I_gatase-like"/>
</dbReference>
<dbReference type="SUPFAM" id="SSF52317">
    <property type="entry name" value="Class I glutamine amidotransferase-like"/>
    <property type="match status" value="1"/>
</dbReference>
<dbReference type="KEGG" id="mmas:MYMAC_005980"/>
<dbReference type="PANTHER" id="PTHR48094">
    <property type="entry name" value="PROTEIN/NUCLEIC ACID DEGLYCASE DJ-1-RELATED"/>
    <property type="match status" value="1"/>
</dbReference>
<evidence type="ECO:0000313" key="5">
    <source>
        <dbReference type="EMBL" id="ATB50325.1"/>
    </source>
</evidence>
<dbReference type="Gene3D" id="3.40.50.880">
    <property type="match status" value="1"/>
</dbReference>
<dbReference type="InterPro" id="IPR050325">
    <property type="entry name" value="Prot/Nucl_acid_deglycase"/>
</dbReference>
<evidence type="ECO:0000256" key="3">
    <source>
        <dbReference type="ARBA" id="ARBA00038493"/>
    </source>
</evidence>